<protein>
    <submittedName>
        <fullName evidence="3">FAM50A protein-like</fullName>
    </submittedName>
</protein>
<dbReference type="GO" id="GO:0006325">
    <property type="term" value="P:chromatin organization"/>
    <property type="evidence" value="ECO:0007669"/>
    <property type="project" value="TreeGrafter"/>
</dbReference>
<reference evidence="3 4" key="1">
    <citation type="submission" date="2015-08" db="EMBL/GenBank/DDBJ databases">
        <title>The genome of the Asian arowana (Scleropages formosus).</title>
        <authorList>
            <person name="Tan M.H."/>
            <person name="Gan H.M."/>
            <person name="Croft L.J."/>
            <person name="Austin C.M."/>
        </authorList>
    </citation>
    <scope>NUCLEOTIDE SEQUENCE [LARGE SCALE GENOMIC DNA]</scope>
    <source>
        <strain evidence="3">Aro1</strain>
    </source>
</reference>
<proteinExistence type="predicted"/>
<accession>A0A0N8JXW3</accession>
<dbReference type="GO" id="GO:0005634">
    <property type="term" value="C:nucleus"/>
    <property type="evidence" value="ECO:0007669"/>
    <property type="project" value="InterPro"/>
</dbReference>
<feature type="region of interest" description="Disordered" evidence="1">
    <location>
        <begin position="1"/>
        <end position="26"/>
    </location>
</feature>
<dbReference type="Proteomes" id="UP000034805">
    <property type="component" value="Unassembled WGS sequence"/>
</dbReference>
<dbReference type="PANTHER" id="PTHR12722">
    <property type="entry name" value="XAP-5 PROTEIN-RELATED"/>
    <property type="match status" value="1"/>
</dbReference>
<feature type="region of interest" description="Disordered" evidence="1">
    <location>
        <begin position="85"/>
        <end position="190"/>
    </location>
</feature>
<organism evidence="3 4">
    <name type="scientific">Scleropages formosus</name>
    <name type="common">Asian bonytongue</name>
    <name type="synonym">Osteoglossum formosum</name>
    <dbReference type="NCBI Taxonomy" id="113540"/>
    <lineage>
        <taxon>Eukaryota</taxon>
        <taxon>Metazoa</taxon>
        <taxon>Chordata</taxon>
        <taxon>Craniata</taxon>
        <taxon>Vertebrata</taxon>
        <taxon>Euteleostomi</taxon>
        <taxon>Actinopterygii</taxon>
        <taxon>Neopterygii</taxon>
        <taxon>Teleostei</taxon>
        <taxon>Osteoglossocephala</taxon>
        <taxon>Osteoglossomorpha</taxon>
        <taxon>Osteoglossiformes</taxon>
        <taxon>Osteoglossidae</taxon>
        <taxon>Scleropages</taxon>
    </lineage>
</organism>
<dbReference type="InterPro" id="IPR007005">
    <property type="entry name" value="XAP5"/>
</dbReference>
<evidence type="ECO:0000313" key="4">
    <source>
        <dbReference type="Proteomes" id="UP000034805"/>
    </source>
</evidence>
<evidence type="ECO:0000313" key="3">
    <source>
        <dbReference type="EMBL" id="KPP64857.1"/>
    </source>
</evidence>
<feature type="compositionally biased region" description="Basic and acidic residues" evidence="1">
    <location>
        <begin position="85"/>
        <end position="115"/>
    </location>
</feature>
<evidence type="ECO:0000259" key="2">
    <source>
        <dbReference type="Pfam" id="PF04921"/>
    </source>
</evidence>
<dbReference type="AlphaFoldDB" id="A0A0N8JXW3"/>
<dbReference type="STRING" id="113540.ENSSFOP00015036540"/>
<dbReference type="InterPro" id="IPR048337">
    <property type="entry name" value="FAM50A/XAP5_C"/>
</dbReference>
<feature type="domain" description="FAM50A/XAP5 C-terminal" evidence="2">
    <location>
        <begin position="211"/>
        <end position="277"/>
    </location>
</feature>
<name>A0A0N8JXW3_SCLFO</name>
<dbReference type="PANTHER" id="PTHR12722:SF0">
    <property type="entry name" value="PROTEIN FAM50A"/>
    <property type="match status" value="1"/>
</dbReference>
<evidence type="ECO:0000256" key="1">
    <source>
        <dbReference type="SAM" id="MobiDB-lite"/>
    </source>
</evidence>
<feature type="domain" description="FAM50A/XAP5 C-terminal" evidence="2">
    <location>
        <begin position="313"/>
        <end position="391"/>
    </location>
</feature>
<feature type="compositionally biased region" description="Acidic residues" evidence="1">
    <location>
        <begin position="125"/>
        <end position="162"/>
    </location>
</feature>
<dbReference type="EMBL" id="JARO02006731">
    <property type="protein sequence ID" value="KPP64857.1"/>
    <property type="molecule type" value="Genomic_DNA"/>
</dbReference>
<sequence length="393" mass="46016">MAQYKGAASEAGRAMQLMKKREKEREQLEQLKQKIAEDNMVKSNIDKKFSAHYDAVEAELKSSTVGLVTLNDMKAKQEALVKEREKQLAKKEQSKELQLKLEKQKEKKRKEEQKRKIASLSFNPDGDEEEDGEDEEEDKQEEEEEEEEEEKEEEEEEEEEEYVPVKKKKLGKNPDVDTSFLPDRDREEEENRLREELRQEWERKQEKIKSEEIEITFSYWDGSGHRRTVKMKKGNTIQQFLQKALEVLRKDFSELRSAGVEQLMYIKEDLIIPHVSTLGPFESSPTGSPYSHGAGGRDPVNMVNVSLILGSLFQHHSFYDFIVTKARGKSGPLFNFDVHDDVRLVNDATVEKDESHAGKVVLRSWYEKNKHIFPASRWEPYDPEKKWDKYTIR</sequence>
<comment type="caution">
    <text evidence="3">The sequence shown here is derived from an EMBL/GenBank/DDBJ whole genome shotgun (WGS) entry which is preliminary data.</text>
</comment>
<dbReference type="Pfam" id="PF04921">
    <property type="entry name" value="XAP5"/>
    <property type="match status" value="2"/>
</dbReference>
<gene>
    <name evidence="3" type="ORF">Z043_116759</name>
</gene>